<reference evidence="3" key="2">
    <citation type="submission" date="2019-09" db="UniProtKB">
        <authorList>
            <consortium name="WormBaseParasite"/>
        </authorList>
    </citation>
    <scope>IDENTIFICATION</scope>
</reference>
<accession>A0A183G451</accession>
<evidence type="ECO:0000313" key="2">
    <source>
        <dbReference type="Proteomes" id="UP000050761"/>
    </source>
</evidence>
<dbReference type="EMBL" id="UZAH01029313">
    <property type="protein sequence ID" value="VDP05390.1"/>
    <property type="molecule type" value="Genomic_DNA"/>
</dbReference>
<dbReference type="WBParaSite" id="HPBE_0001625801-mRNA-1">
    <property type="protein sequence ID" value="HPBE_0001625801-mRNA-1"/>
    <property type="gene ID" value="HPBE_0001625801"/>
</dbReference>
<keyword evidence="2" id="KW-1185">Reference proteome</keyword>
<dbReference type="OrthoDB" id="425681at2759"/>
<proteinExistence type="predicted"/>
<evidence type="ECO:0000313" key="1">
    <source>
        <dbReference type="EMBL" id="VDP05390.1"/>
    </source>
</evidence>
<name>A0A183G451_HELPZ</name>
<evidence type="ECO:0000313" key="3">
    <source>
        <dbReference type="WBParaSite" id="HPBE_0001625801-mRNA-1"/>
    </source>
</evidence>
<gene>
    <name evidence="1" type="ORF">HPBE_LOCUS16257</name>
</gene>
<accession>A0A3P8AMR3</accession>
<protein>
    <submittedName>
        <fullName evidence="3">MoaD/ThiS family protein</fullName>
    </submittedName>
</protein>
<sequence>MFGLKLNVKMTEYLTTEVNESVSIKINGTELERISLFKYLGSAMVTDGGLMVEVIYRVVVALVDWGALR</sequence>
<reference evidence="1 2" key="1">
    <citation type="submission" date="2018-11" db="EMBL/GenBank/DDBJ databases">
        <authorList>
            <consortium name="Pathogen Informatics"/>
        </authorList>
    </citation>
    <scope>NUCLEOTIDE SEQUENCE [LARGE SCALE GENOMIC DNA]</scope>
</reference>
<dbReference type="AlphaFoldDB" id="A0A183G451"/>
<organism evidence="2 3">
    <name type="scientific">Heligmosomoides polygyrus</name>
    <name type="common">Parasitic roundworm</name>
    <dbReference type="NCBI Taxonomy" id="6339"/>
    <lineage>
        <taxon>Eukaryota</taxon>
        <taxon>Metazoa</taxon>
        <taxon>Ecdysozoa</taxon>
        <taxon>Nematoda</taxon>
        <taxon>Chromadorea</taxon>
        <taxon>Rhabditida</taxon>
        <taxon>Rhabditina</taxon>
        <taxon>Rhabditomorpha</taxon>
        <taxon>Strongyloidea</taxon>
        <taxon>Heligmosomidae</taxon>
        <taxon>Heligmosomoides</taxon>
    </lineage>
</organism>
<dbReference type="Proteomes" id="UP000050761">
    <property type="component" value="Unassembled WGS sequence"/>
</dbReference>